<dbReference type="GO" id="GO:0016874">
    <property type="term" value="F:ligase activity"/>
    <property type="evidence" value="ECO:0007669"/>
    <property type="project" value="UniProtKB-KW"/>
</dbReference>
<protein>
    <submittedName>
        <fullName evidence="6">Acetyl-CoA synthetase (ADP-forming)/acetyltransferase</fullName>
    </submittedName>
</protein>
<sequence length="703" mass="72784">MAAYPQTARASATGDSPADLRRLFDPRTIAFVGASEDPGRNVARSLQATMWAGFQGRILPINPKYQTVFGHPCVASIDDVAEPIDVVMAFVGPDRLLDVYRSCRGAGFFIAVGDIVPKGSPDADRLAQEILALAHSGWPRIVGQQCVGIVSPETGAAATISTAVDETGLPRGPVGIISQSGGIVSSLIERARKLGGGFSHLVSSGGEFDLTTPDYMRFMIEDPATKVIGIYAESVADYAALLAMGRLAQARGKPVLLLQPGRSAAGAAAAQSHSGRIVGDRQVKDAAYRRHGIVVVDDLDDLLVGGMILSRHRARPGTGVGVVSLSGGYAAAFGDRIHDHGLRAASFSPPTVARIKAETNQQNPANPIDAGGRGRPRAGYLDVLRTLEIMDAEPDVGATIYAETLFSYMEDIVDGLPQFARQAAGPHLVCWQAGPMVEPVLAALRQQDVLTCTDPHTALSALRAFYDHAALAPAPTATDGTAAALPSLPAGALDDGAARDLLDRFGVPFVREAAGDTPEALVAASGALRFPVALKGDLPGCLHKSEAGLVVLGLADRPVLAAAAEAMAARTPGLSGLRAQEMVADGLELIVGVKVDPDVGPAVILGFGGIYAEAMGPPVIEMAPITPAQADAMVARLDPKGILAGYRGRVLARDRLIDLLVAVGRLAAAGGGRLKEVDLNPVIVTTEAAVAVDVVVVAGSSVP</sequence>
<dbReference type="GO" id="GO:0006099">
    <property type="term" value="P:tricarboxylic acid cycle"/>
    <property type="evidence" value="ECO:0007669"/>
    <property type="project" value="UniProtKB-KW"/>
</dbReference>
<keyword evidence="4" id="KW-0067">ATP-binding</keyword>
<reference evidence="6 7" key="1">
    <citation type="submission" date="2018-11" db="EMBL/GenBank/DDBJ databases">
        <title>Genomic Encyclopedia of Type Strains, Phase IV (KMG-IV): sequencing the most valuable type-strain genomes for metagenomic binning, comparative biology and taxonomic classification.</title>
        <authorList>
            <person name="Goeker M."/>
        </authorList>
    </citation>
    <scope>NUCLEOTIDE SEQUENCE [LARGE SCALE GENOMIC DNA]</scope>
    <source>
        <strain evidence="6 7">DSM 5900</strain>
    </source>
</reference>
<dbReference type="Gene3D" id="3.40.50.720">
    <property type="entry name" value="NAD(P)-binding Rossmann-like Domain"/>
    <property type="match status" value="1"/>
</dbReference>
<feature type="domain" description="CoA-binding" evidence="5">
    <location>
        <begin position="23"/>
        <end position="116"/>
    </location>
</feature>
<dbReference type="InterPro" id="IPR036291">
    <property type="entry name" value="NAD(P)-bd_dom_sf"/>
</dbReference>
<dbReference type="InterPro" id="IPR003781">
    <property type="entry name" value="CoA-bd"/>
</dbReference>
<dbReference type="GO" id="GO:0005524">
    <property type="term" value="F:ATP binding"/>
    <property type="evidence" value="ECO:0007669"/>
    <property type="project" value="UniProtKB-KW"/>
</dbReference>
<dbReference type="GO" id="GO:0016740">
    <property type="term" value="F:transferase activity"/>
    <property type="evidence" value="ECO:0007669"/>
    <property type="project" value="UniProtKB-KW"/>
</dbReference>
<evidence type="ECO:0000313" key="6">
    <source>
        <dbReference type="EMBL" id="ROQ00248.1"/>
    </source>
</evidence>
<accession>A0A3N1M9C1</accession>
<keyword evidence="2" id="KW-0436">Ligase</keyword>
<proteinExistence type="predicted"/>
<evidence type="ECO:0000313" key="7">
    <source>
        <dbReference type="Proteomes" id="UP000278222"/>
    </source>
</evidence>
<comment type="caution">
    <text evidence="6">The sequence shown here is derived from an EMBL/GenBank/DDBJ whole genome shotgun (WGS) entry which is preliminary data.</text>
</comment>
<gene>
    <name evidence="6" type="ORF">EDC65_2044</name>
</gene>
<dbReference type="Proteomes" id="UP000278222">
    <property type="component" value="Unassembled WGS sequence"/>
</dbReference>
<keyword evidence="1" id="KW-0816">Tricarboxylic acid cycle</keyword>
<evidence type="ECO:0000256" key="4">
    <source>
        <dbReference type="ARBA" id="ARBA00022840"/>
    </source>
</evidence>
<dbReference type="InterPro" id="IPR051538">
    <property type="entry name" value="Acyl-CoA_Synth/Transferase"/>
</dbReference>
<dbReference type="EMBL" id="RJKX01000013">
    <property type="protein sequence ID" value="ROQ00248.1"/>
    <property type="molecule type" value="Genomic_DNA"/>
</dbReference>
<dbReference type="SMART" id="SM00881">
    <property type="entry name" value="CoA_binding"/>
    <property type="match status" value="1"/>
</dbReference>
<organism evidence="6 7">
    <name type="scientific">Stella humosa</name>
    <dbReference type="NCBI Taxonomy" id="94"/>
    <lineage>
        <taxon>Bacteria</taxon>
        <taxon>Pseudomonadati</taxon>
        <taxon>Pseudomonadota</taxon>
        <taxon>Alphaproteobacteria</taxon>
        <taxon>Rhodospirillales</taxon>
        <taxon>Stellaceae</taxon>
        <taxon>Stella</taxon>
    </lineage>
</organism>
<dbReference type="PANTHER" id="PTHR43334:SF1">
    <property type="entry name" value="3-HYDROXYPROPIONATE--COA LIGASE [ADP-FORMING]"/>
    <property type="match status" value="1"/>
</dbReference>
<keyword evidence="7" id="KW-1185">Reference proteome</keyword>
<keyword evidence="3" id="KW-0547">Nucleotide-binding</keyword>
<evidence type="ECO:0000259" key="5">
    <source>
        <dbReference type="SMART" id="SM00881"/>
    </source>
</evidence>
<dbReference type="Gene3D" id="3.30.1490.20">
    <property type="entry name" value="ATP-grasp fold, A domain"/>
    <property type="match status" value="1"/>
</dbReference>
<evidence type="ECO:0000256" key="1">
    <source>
        <dbReference type="ARBA" id="ARBA00022532"/>
    </source>
</evidence>
<dbReference type="SUPFAM" id="SSF56059">
    <property type="entry name" value="Glutathione synthetase ATP-binding domain-like"/>
    <property type="match status" value="1"/>
</dbReference>
<name>A0A3N1M9C1_9PROT</name>
<dbReference type="Pfam" id="PF13380">
    <property type="entry name" value="CoA_binding_2"/>
    <property type="match status" value="1"/>
</dbReference>
<dbReference type="Gene3D" id="3.30.470.20">
    <property type="entry name" value="ATP-grasp fold, B domain"/>
    <property type="match status" value="1"/>
</dbReference>
<keyword evidence="6" id="KW-0808">Transferase</keyword>
<dbReference type="Pfam" id="PF13607">
    <property type="entry name" value="Succ_CoA_lig"/>
    <property type="match status" value="1"/>
</dbReference>
<dbReference type="Pfam" id="PF13549">
    <property type="entry name" value="ATP-grasp_5"/>
    <property type="match status" value="1"/>
</dbReference>
<dbReference type="InterPro" id="IPR016102">
    <property type="entry name" value="Succinyl-CoA_synth-like"/>
</dbReference>
<evidence type="ECO:0000256" key="2">
    <source>
        <dbReference type="ARBA" id="ARBA00022598"/>
    </source>
</evidence>
<dbReference type="AlphaFoldDB" id="A0A3N1M9C1"/>
<evidence type="ECO:0000256" key="3">
    <source>
        <dbReference type="ARBA" id="ARBA00022741"/>
    </source>
</evidence>
<dbReference type="InterPro" id="IPR013815">
    <property type="entry name" value="ATP_grasp_subdomain_1"/>
</dbReference>
<dbReference type="RefSeq" id="WP_123689545.1">
    <property type="nucleotide sequence ID" value="NZ_AP019700.1"/>
</dbReference>
<dbReference type="SUPFAM" id="SSF51735">
    <property type="entry name" value="NAD(P)-binding Rossmann-fold domains"/>
    <property type="match status" value="1"/>
</dbReference>
<dbReference type="OrthoDB" id="9807426at2"/>
<dbReference type="InterPro" id="IPR032875">
    <property type="entry name" value="Succ_CoA_lig_flav_dom"/>
</dbReference>
<dbReference type="SUPFAM" id="SSF52210">
    <property type="entry name" value="Succinyl-CoA synthetase domains"/>
    <property type="match status" value="2"/>
</dbReference>
<dbReference type="PANTHER" id="PTHR43334">
    <property type="entry name" value="ACETATE--COA LIGASE [ADP-FORMING]"/>
    <property type="match status" value="1"/>
</dbReference>
<dbReference type="Gene3D" id="3.40.50.261">
    <property type="entry name" value="Succinyl-CoA synthetase domains"/>
    <property type="match status" value="2"/>
</dbReference>